<dbReference type="GeneID" id="37110099"/>
<accession>A0A317X2X8</accession>
<dbReference type="AlphaFoldDB" id="A0A317X2X8"/>
<keyword evidence="2" id="KW-1185">Reference proteome</keyword>
<protein>
    <recommendedName>
        <fullName evidence="3">Methyltransferase domain-containing protein</fullName>
    </recommendedName>
</protein>
<evidence type="ECO:0008006" key="3">
    <source>
        <dbReference type="Google" id="ProtNLM"/>
    </source>
</evidence>
<dbReference type="OrthoDB" id="2013972at2759"/>
<name>A0A317X2X8_9EURO</name>
<organism evidence="1 2">
    <name type="scientific">Aspergillus sclerotioniger CBS 115572</name>
    <dbReference type="NCBI Taxonomy" id="1450535"/>
    <lineage>
        <taxon>Eukaryota</taxon>
        <taxon>Fungi</taxon>
        <taxon>Dikarya</taxon>
        <taxon>Ascomycota</taxon>
        <taxon>Pezizomycotina</taxon>
        <taxon>Eurotiomycetes</taxon>
        <taxon>Eurotiomycetidae</taxon>
        <taxon>Eurotiales</taxon>
        <taxon>Aspergillaceae</taxon>
        <taxon>Aspergillus</taxon>
        <taxon>Aspergillus subgen. Circumdati</taxon>
    </lineage>
</organism>
<dbReference type="SUPFAM" id="SSF53335">
    <property type="entry name" value="S-adenosyl-L-methionine-dependent methyltransferases"/>
    <property type="match status" value="1"/>
</dbReference>
<sequence>ENRCIYQGQGINSYILPCDEMEQDCLNFMHTLVMKKLLGHILYAHNSRFLDLGCGTGIWIIKITEVYLNTYILEVDILVIQPDFYPQNCVFKVSFNYKHF</sequence>
<proteinExistence type="predicted"/>
<feature type="non-terminal residue" evidence="1">
    <location>
        <position position="1"/>
    </location>
</feature>
<dbReference type="EMBL" id="MSFK01000008">
    <property type="protein sequence ID" value="PWY91857.1"/>
    <property type="molecule type" value="Genomic_DNA"/>
</dbReference>
<dbReference type="InterPro" id="IPR029063">
    <property type="entry name" value="SAM-dependent_MTases_sf"/>
</dbReference>
<comment type="caution">
    <text evidence="1">The sequence shown here is derived from an EMBL/GenBank/DDBJ whole genome shotgun (WGS) entry which is preliminary data.</text>
</comment>
<dbReference type="Proteomes" id="UP000246702">
    <property type="component" value="Unassembled WGS sequence"/>
</dbReference>
<evidence type="ECO:0000313" key="2">
    <source>
        <dbReference type="Proteomes" id="UP000246702"/>
    </source>
</evidence>
<gene>
    <name evidence="1" type="ORF">BO94DRAFT_461987</name>
</gene>
<dbReference type="RefSeq" id="XP_025469585.1">
    <property type="nucleotide sequence ID" value="XM_025607956.1"/>
</dbReference>
<evidence type="ECO:0000313" key="1">
    <source>
        <dbReference type="EMBL" id="PWY91857.1"/>
    </source>
</evidence>
<dbReference type="STRING" id="1450535.A0A317X2X8"/>
<reference evidence="1 2" key="1">
    <citation type="submission" date="2016-12" db="EMBL/GenBank/DDBJ databases">
        <title>The genomes of Aspergillus section Nigri reveals drivers in fungal speciation.</title>
        <authorList>
            <consortium name="DOE Joint Genome Institute"/>
            <person name="Vesth T.C."/>
            <person name="Nybo J."/>
            <person name="Theobald S."/>
            <person name="Brandl J."/>
            <person name="Frisvad J.C."/>
            <person name="Nielsen K.F."/>
            <person name="Lyhne E.K."/>
            <person name="Kogle M.E."/>
            <person name="Kuo A."/>
            <person name="Riley R."/>
            <person name="Clum A."/>
            <person name="Nolan M."/>
            <person name="Lipzen A."/>
            <person name="Salamov A."/>
            <person name="Henrissat B."/>
            <person name="Wiebenga A."/>
            <person name="De Vries R.P."/>
            <person name="Grigoriev I.V."/>
            <person name="Mortensen U.H."/>
            <person name="Andersen M.R."/>
            <person name="Baker S.E."/>
        </authorList>
    </citation>
    <scope>NUCLEOTIDE SEQUENCE [LARGE SCALE GENOMIC DNA]</scope>
    <source>
        <strain evidence="1 2">CBS 115572</strain>
    </source>
</reference>